<evidence type="ECO:0000256" key="1">
    <source>
        <dbReference type="SAM" id="SignalP"/>
    </source>
</evidence>
<evidence type="ECO:0000313" key="3">
    <source>
        <dbReference type="Proteomes" id="UP000002384"/>
    </source>
</evidence>
<name>B7KFB5_GLOC7</name>
<evidence type="ECO:0000313" key="2">
    <source>
        <dbReference type="EMBL" id="ACK71831.1"/>
    </source>
</evidence>
<protein>
    <submittedName>
        <fullName evidence="2">Uncharacterized protein</fullName>
    </submittedName>
</protein>
<dbReference type="EMBL" id="CP001291">
    <property type="protein sequence ID" value="ACK71831.1"/>
    <property type="molecule type" value="Genomic_DNA"/>
</dbReference>
<dbReference type="RefSeq" id="WP_015955426.1">
    <property type="nucleotide sequence ID" value="NC_011729.1"/>
</dbReference>
<feature type="signal peptide" evidence="1">
    <location>
        <begin position="1"/>
        <end position="17"/>
    </location>
</feature>
<dbReference type="KEGG" id="cyc:PCC7424_3436"/>
<dbReference type="Proteomes" id="UP000002384">
    <property type="component" value="Chromosome"/>
</dbReference>
<sequence length="62" mass="7131">MLILTQLSINFFPSAVAQFPSFSADSTPTHKMPKDVKRFGEIEVNSVKSPNNFENWYNFSKF</sequence>
<accession>B7KFB5</accession>
<feature type="chain" id="PRO_5002858578" evidence="1">
    <location>
        <begin position="18"/>
        <end position="62"/>
    </location>
</feature>
<dbReference type="STRING" id="65393.PCC7424_3436"/>
<proteinExistence type="predicted"/>
<organism evidence="2 3">
    <name type="scientific">Gloeothece citriformis (strain PCC 7424)</name>
    <name type="common">Cyanothece sp. (strain PCC 7424)</name>
    <dbReference type="NCBI Taxonomy" id="65393"/>
    <lineage>
        <taxon>Bacteria</taxon>
        <taxon>Bacillati</taxon>
        <taxon>Cyanobacteriota</taxon>
        <taxon>Cyanophyceae</taxon>
        <taxon>Oscillatoriophycideae</taxon>
        <taxon>Chroococcales</taxon>
        <taxon>Aphanothecaceae</taxon>
        <taxon>Gloeothece</taxon>
        <taxon>Gloeothece citriformis</taxon>
    </lineage>
</organism>
<reference evidence="3" key="1">
    <citation type="journal article" date="2011" name="MBio">
        <title>Novel metabolic attributes of the genus Cyanothece, comprising a group of unicellular nitrogen-fixing Cyanobacteria.</title>
        <authorList>
            <person name="Bandyopadhyay A."/>
            <person name="Elvitigala T."/>
            <person name="Welsh E."/>
            <person name="Stockel J."/>
            <person name="Liberton M."/>
            <person name="Min H."/>
            <person name="Sherman L.A."/>
            <person name="Pakrasi H.B."/>
        </authorList>
    </citation>
    <scope>NUCLEOTIDE SEQUENCE [LARGE SCALE GENOMIC DNA]</scope>
    <source>
        <strain evidence="3">PCC 7424</strain>
    </source>
</reference>
<dbReference type="HOGENOM" id="CLU_2896584_0_0_3"/>
<gene>
    <name evidence="2" type="ordered locus">PCC7424_3436</name>
</gene>
<keyword evidence="3" id="KW-1185">Reference proteome</keyword>
<keyword evidence="1" id="KW-0732">Signal</keyword>
<dbReference type="AlphaFoldDB" id="B7KFB5"/>